<protein>
    <submittedName>
        <fullName evidence="1">Methyltransferase domain-containing protein</fullName>
    </submittedName>
</protein>
<reference evidence="1 2" key="1">
    <citation type="submission" date="2019-09" db="EMBL/GenBank/DDBJ databases">
        <title>Isolation of a novel species in the genus Cupriavidus from patients with sepsis using whole genome sequencing.</title>
        <authorList>
            <person name="Kweon O.J."/>
            <person name="Lee M.-K."/>
        </authorList>
    </citation>
    <scope>NUCLEOTIDE SEQUENCE [LARGE SCALE GENOMIC DNA]</scope>
    <source>
        <strain evidence="1 2">MKL-01</strain>
    </source>
</reference>
<keyword evidence="1" id="KW-0489">Methyltransferase</keyword>
<dbReference type="Gene3D" id="3.40.50.150">
    <property type="entry name" value="Vaccinia Virus protein VP39"/>
    <property type="match status" value="1"/>
</dbReference>
<comment type="caution">
    <text evidence="1">The sequence shown here is derived from an EMBL/GenBank/DDBJ whole genome shotgun (WGS) entry which is preliminary data.</text>
</comment>
<keyword evidence="2" id="KW-1185">Reference proteome</keyword>
<dbReference type="AlphaFoldDB" id="A0A5M8A8Y9"/>
<dbReference type="GO" id="GO:0032259">
    <property type="term" value="P:methylation"/>
    <property type="evidence" value="ECO:0007669"/>
    <property type="project" value="UniProtKB-KW"/>
</dbReference>
<gene>
    <name evidence="1" type="ORF">F1599_20980</name>
</gene>
<name>A0A5M8A8Y9_9BURK</name>
<evidence type="ECO:0000313" key="2">
    <source>
        <dbReference type="Proteomes" id="UP000324324"/>
    </source>
</evidence>
<dbReference type="GO" id="GO:0008168">
    <property type="term" value="F:methyltransferase activity"/>
    <property type="evidence" value="ECO:0007669"/>
    <property type="project" value="UniProtKB-KW"/>
</dbReference>
<dbReference type="SUPFAM" id="SSF53335">
    <property type="entry name" value="S-adenosyl-L-methionine-dependent methyltransferases"/>
    <property type="match status" value="1"/>
</dbReference>
<evidence type="ECO:0000313" key="1">
    <source>
        <dbReference type="EMBL" id="KAA6119152.1"/>
    </source>
</evidence>
<sequence>MMRWRRWACARAPASRSGSLPRGWRTNTYGCTKNWRIRHCLPRRFKQFPPRTPPGPSSRIALSVRSCAPKFSLMKTSTDLPMAASTSVPLRERIRKAVRRLADQPLVGRLVRVSVATWRGPQTRDMVMQEFQDLATLRRFVNEQVPTLLEAISHLNHQQTIVSRDESNLAISVPVALRSMRRELNHLQQVQAWDPATTTARLDAIEAQLRSKEEAWAPRLNAIQEELDGMRNALKQSHETVDYLVGRVEFVRRELMYEMRHGGSSPSTEGDTLEVEPKVVNGDKLTAARQGQLRLNLGCGHIPLEGYLNVDRRDLAGVDIVSEVSNLPLERGEVDEIFSSHMLEHFPQEQLRRELLPYWKSLLKPGGKLAAVVPDAEAMIREYGAGRYDYDDMREVMYGAQDYDGDFHFNMFTPSHLGRLLQEAGFTDIEVHAAGRRNGKCFEFEISARNPG</sequence>
<accession>A0A5M8A8Y9</accession>
<dbReference type="Pfam" id="PF13489">
    <property type="entry name" value="Methyltransf_23"/>
    <property type="match status" value="1"/>
</dbReference>
<keyword evidence="1" id="KW-0808">Transferase</keyword>
<organism evidence="1 2">
    <name type="scientific">Cupriavidus cauae</name>
    <dbReference type="NCBI Taxonomy" id="2608999"/>
    <lineage>
        <taxon>Bacteria</taxon>
        <taxon>Pseudomonadati</taxon>
        <taxon>Pseudomonadota</taxon>
        <taxon>Betaproteobacteria</taxon>
        <taxon>Burkholderiales</taxon>
        <taxon>Burkholderiaceae</taxon>
        <taxon>Cupriavidus</taxon>
    </lineage>
</organism>
<proteinExistence type="predicted"/>
<dbReference type="Proteomes" id="UP000324324">
    <property type="component" value="Unassembled WGS sequence"/>
</dbReference>
<dbReference type="EMBL" id="VWRN01000053">
    <property type="protein sequence ID" value="KAA6119152.1"/>
    <property type="molecule type" value="Genomic_DNA"/>
</dbReference>
<dbReference type="InterPro" id="IPR029063">
    <property type="entry name" value="SAM-dependent_MTases_sf"/>
</dbReference>